<dbReference type="Gene3D" id="3.40.50.720">
    <property type="entry name" value="NAD(P)-binding Rossmann-like Domain"/>
    <property type="match status" value="1"/>
</dbReference>
<keyword evidence="2" id="KW-1185">Reference proteome</keyword>
<organism evidence="1 2">
    <name type="scientific">Rhodanobacter umsongensis</name>
    <dbReference type="NCBI Taxonomy" id="633153"/>
    <lineage>
        <taxon>Bacteria</taxon>
        <taxon>Pseudomonadati</taxon>
        <taxon>Pseudomonadota</taxon>
        <taxon>Gammaproteobacteria</taxon>
        <taxon>Lysobacterales</taxon>
        <taxon>Rhodanobacteraceae</taxon>
        <taxon>Rhodanobacter</taxon>
    </lineage>
</organism>
<evidence type="ECO:0000313" key="1">
    <source>
        <dbReference type="EMBL" id="MFC5435281.1"/>
    </source>
</evidence>
<gene>
    <name evidence="1" type="ORF">ACFPME_01850</name>
</gene>
<sequence length="114" mass="11739">MGKSGRGGRIKLADVDINDASATGFHDSDLSSRNQTVGDAVAGMVCHVGSEDLLHDGLIRIAPVDAVIDTIGGPSQSLAMNVLKPGGILVSTVSRPTTRKPSAAAFEPHSFWSG</sequence>
<name>A0ABW0JHL1_9GAMM</name>
<dbReference type="EMBL" id="JBHSMK010000002">
    <property type="protein sequence ID" value="MFC5435281.1"/>
    <property type="molecule type" value="Genomic_DNA"/>
</dbReference>
<dbReference type="RefSeq" id="WP_377301435.1">
    <property type="nucleotide sequence ID" value="NZ_JBHSMK010000002.1"/>
</dbReference>
<comment type="caution">
    <text evidence="1">The sequence shown here is derived from an EMBL/GenBank/DDBJ whole genome shotgun (WGS) entry which is preliminary data.</text>
</comment>
<accession>A0ABW0JHL1</accession>
<evidence type="ECO:0000313" key="2">
    <source>
        <dbReference type="Proteomes" id="UP001596013"/>
    </source>
</evidence>
<dbReference type="Proteomes" id="UP001596013">
    <property type="component" value="Unassembled WGS sequence"/>
</dbReference>
<protein>
    <recommendedName>
        <fullName evidence="3">Alcohol dehydrogenase-like C-terminal domain-containing protein</fullName>
    </recommendedName>
</protein>
<reference evidence="2" key="1">
    <citation type="journal article" date="2019" name="Int. J. Syst. Evol. Microbiol.">
        <title>The Global Catalogue of Microorganisms (GCM) 10K type strain sequencing project: providing services to taxonomists for standard genome sequencing and annotation.</title>
        <authorList>
            <consortium name="The Broad Institute Genomics Platform"/>
            <consortium name="The Broad Institute Genome Sequencing Center for Infectious Disease"/>
            <person name="Wu L."/>
            <person name="Ma J."/>
        </authorList>
    </citation>
    <scope>NUCLEOTIDE SEQUENCE [LARGE SCALE GENOMIC DNA]</scope>
    <source>
        <strain evidence="2">JCM 17130</strain>
    </source>
</reference>
<proteinExistence type="predicted"/>
<evidence type="ECO:0008006" key="3">
    <source>
        <dbReference type="Google" id="ProtNLM"/>
    </source>
</evidence>